<dbReference type="Gene3D" id="3.30.450.20">
    <property type="entry name" value="PAS domain"/>
    <property type="match status" value="1"/>
</dbReference>
<organism evidence="11 12">
    <name type="scientific">Rubinisphaera brasiliensis (strain ATCC 49424 / DSM 5305 / JCM 21570 / IAM 15109 / NBRC 103401 / IFAM 1448)</name>
    <name type="common">Planctomyces brasiliensis</name>
    <dbReference type="NCBI Taxonomy" id="756272"/>
    <lineage>
        <taxon>Bacteria</taxon>
        <taxon>Pseudomonadati</taxon>
        <taxon>Planctomycetota</taxon>
        <taxon>Planctomycetia</taxon>
        <taxon>Planctomycetales</taxon>
        <taxon>Planctomycetaceae</taxon>
        <taxon>Rubinisphaera</taxon>
    </lineage>
</organism>
<dbReference type="InterPro" id="IPR003594">
    <property type="entry name" value="HATPase_dom"/>
</dbReference>
<dbReference type="GO" id="GO:0000155">
    <property type="term" value="F:phosphorelay sensor kinase activity"/>
    <property type="evidence" value="ECO:0007669"/>
    <property type="project" value="InterPro"/>
</dbReference>
<evidence type="ECO:0000256" key="3">
    <source>
        <dbReference type="ARBA" id="ARBA00022553"/>
    </source>
</evidence>
<keyword evidence="3" id="KW-0597">Phosphoprotein</keyword>
<dbReference type="InterPro" id="IPR004358">
    <property type="entry name" value="Sig_transdc_His_kin-like_C"/>
</dbReference>
<evidence type="ECO:0000256" key="4">
    <source>
        <dbReference type="ARBA" id="ARBA00022679"/>
    </source>
</evidence>
<evidence type="ECO:0000256" key="2">
    <source>
        <dbReference type="ARBA" id="ARBA00012438"/>
    </source>
</evidence>
<evidence type="ECO:0000256" key="1">
    <source>
        <dbReference type="ARBA" id="ARBA00000085"/>
    </source>
</evidence>
<dbReference type="NCBIfam" id="TIGR00229">
    <property type="entry name" value="sensory_box"/>
    <property type="match status" value="1"/>
</dbReference>
<dbReference type="SMART" id="SM00387">
    <property type="entry name" value="HATPase_c"/>
    <property type="match status" value="1"/>
</dbReference>
<dbReference type="EMBL" id="CP002546">
    <property type="protein sequence ID" value="ADY60826.1"/>
    <property type="molecule type" value="Genomic_DNA"/>
</dbReference>
<dbReference type="PROSITE" id="PS50109">
    <property type="entry name" value="HIS_KIN"/>
    <property type="match status" value="1"/>
</dbReference>
<keyword evidence="4" id="KW-0808">Transferase</keyword>
<evidence type="ECO:0000256" key="9">
    <source>
        <dbReference type="SAM" id="Phobius"/>
    </source>
</evidence>
<feature type="transmembrane region" description="Helical" evidence="9">
    <location>
        <begin position="69"/>
        <end position="92"/>
    </location>
</feature>
<dbReference type="RefSeq" id="WP_013629547.1">
    <property type="nucleotide sequence ID" value="NC_015174.1"/>
</dbReference>
<dbReference type="PANTHER" id="PTHR43065:SF10">
    <property type="entry name" value="PEROXIDE STRESS-ACTIVATED HISTIDINE KINASE MAK3"/>
    <property type="match status" value="1"/>
</dbReference>
<gene>
    <name evidence="11" type="ordered locus">Plabr_3229</name>
</gene>
<dbReference type="InterPro" id="IPR000014">
    <property type="entry name" value="PAS"/>
</dbReference>
<dbReference type="SUPFAM" id="SSF55874">
    <property type="entry name" value="ATPase domain of HSP90 chaperone/DNA topoisomerase II/histidine kinase"/>
    <property type="match status" value="1"/>
</dbReference>
<keyword evidence="12" id="KW-1185">Reference proteome</keyword>
<reference evidence="12" key="1">
    <citation type="submission" date="2011-02" db="EMBL/GenBank/DDBJ databases">
        <title>The complete genome of Planctomyces brasiliensis DSM 5305.</title>
        <authorList>
            <person name="Lucas S."/>
            <person name="Copeland A."/>
            <person name="Lapidus A."/>
            <person name="Bruce D."/>
            <person name="Goodwin L."/>
            <person name="Pitluck S."/>
            <person name="Kyrpides N."/>
            <person name="Mavromatis K."/>
            <person name="Pagani I."/>
            <person name="Ivanova N."/>
            <person name="Ovchinnikova G."/>
            <person name="Lu M."/>
            <person name="Detter J.C."/>
            <person name="Han C."/>
            <person name="Land M."/>
            <person name="Hauser L."/>
            <person name="Markowitz V."/>
            <person name="Cheng J.-F."/>
            <person name="Hugenholtz P."/>
            <person name="Woyke T."/>
            <person name="Wu D."/>
            <person name="Tindall B."/>
            <person name="Pomrenke H.G."/>
            <person name="Brambilla E."/>
            <person name="Klenk H.-P."/>
            <person name="Eisen J.A."/>
        </authorList>
    </citation>
    <scope>NUCLEOTIDE SEQUENCE [LARGE SCALE GENOMIC DNA]</scope>
    <source>
        <strain evidence="12">ATCC 49424 / DSM 5305 / JCM 21570 / NBRC 103401 / IFAM 1448</strain>
    </source>
</reference>
<keyword evidence="7" id="KW-0067">ATP-binding</keyword>
<keyword evidence="6 11" id="KW-0418">Kinase</keyword>
<evidence type="ECO:0000259" key="10">
    <source>
        <dbReference type="PROSITE" id="PS50109"/>
    </source>
</evidence>
<keyword evidence="9" id="KW-1133">Transmembrane helix</keyword>
<dbReference type="InterPro" id="IPR036890">
    <property type="entry name" value="HATPase_C_sf"/>
</dbReference>
<feature type="domain" description="Histidine kinase" evidence="10">
    <location>
        <begin position="239"/>
        <end position="451"/>
    </location>
</feature>
<dbReference type="GO" id="GO:0005524">
    <property type="term" value="F:ATP binding"/>
    <property type="evidence" value="ECO:0007669"/>
    <property type="project" value="UniProtKB-KW"/>
</dbReference>
<dbReference type="KEGG" id="pbs:Plabr_3229"/>
<dbReference type="AlphaFoldDB" id="F0SJL4"/>
<comment type="catalytic activity">
    <reaction evidence="1">
        <text>ATP + protein L-histidine = ADP + protein N-phospho-L-histidine.</text>
        <dbReference type="EC" id="2.7.13.3"/>
    </reaction>
</comment>
<proteinExistence type="predicted"/>
<evidence type="ECO:0000313" key="11">
    <source>
        <dbReference type="EMBL" id="ADY60826.1"/>
    </source>
</evidence>
<dbReference type="Gene3D" id="1.10.287.130">
    <property type="match status" value="1"/>
</dbReference>
<dbReference type="Pfam" id="PF00512">
    <property type="entry name" value="HisKA"/>
    <property type="match status" value="1"/>
</dbReference>
<evidence type="ECO:0000313" key="12">
    <source>
        <dbReference type="Proteomes" id="UP000006860"/>
    </source>
</evidence>
<sequence>MFRVQPNEIGRTYRLGVILLLALSVVSLLVTVWVEIDFLREQELVKELIKSLPNEARSPAYELAGELRWQFRLTTLVVLNLVVTGFAVVLLWRAYRSSQESLRDVKALAGDILSSMEQAVVTTDAAGVVTSINRRGEILLGTDWNAVGSPLGNFSPVLPLEEFREDWLVEKSSAVIRDFRIVEDGNERIVRAFCQSLTNADGEETGNVLEIRDVTERLLIDERIRRMERYMGLGSLAAGLHHEIKNPLAAVTLHLQLLDEELDGCPVSDEAREMLDVINTELARIGGVLESFRDFAAVDRLWLADVNMRELIEQQTRLIAPQAAASRVQISVDSSVRTLPTISGDRTRLEQVLHNLFVNAIEAMKTGGQLRVSAVVAPASNRLVVTVADTGGGIPDDLKERVFDPYFSTKNGGTGLGLSLCDKIMRQHQGSLDFSSSPAGSEFRMTLPLQQSDEEDTSNRS</sequence>
<keyword evidence="9" id="KW-0812">Transmembrane</keyword>
<dbReference type="InterPro" id="IPR005467">
    <property type="entry name" value="His_kinase_dom"/>
</dbReference>
<feature type="transmembrane region" description="Helical" evidence="9">
    <location>
        <begin position="12"/>
        <end position="34"/>
    </location>
</feature>
<dbReference type="InterPro" id="IPR036097">
    <property type="entry name" value="HisK_dim/P_sf"/>
</dbReference>
<dbReference type="PANTHER" id="PTHR43065">
    <property type="entry name" value="SENSOR HISTIDINE KINASE"/>
    <property type="match status" value="1"/>
</dbReference>
<dbReference type="Gene3D" id="3.30.565.10">
    <property type="entry name" value="Histidine kinase-like ATPase, C-terminal domain"/>
    <property type="match status" value="1"/>
</dbReference>
<keyword evidence="8" id="KW-0902">Two-component regulatory system</keyword>
<dbReference type="eggNOG" id="COG4191">
    <property type="taxonomic scope" value="Bacteria"/>
</dbReference>
<evidence type="ECO:0000256" key="5">
    <source>
        <dbReference type="ARBA" id="ARBA00022741"/>
    </source>
</evidence>
<protein>
    <recommendedName>
        <fullName evidence="2">histidine kinase</fullName>
        <ecNumber evidence="2">2.7.13.3</ecNumber>
    </recommendedName>
</protein>
<dbReference type="InterPro" id="IPR003661">
    <property type="entry name" value="HisK_dim/P_dom"/>
</dbReference>
<evidence type="ECO:0000256" key="6">
    <source>
        <dbReference type="ARBA" id="ARBA00022777"/>
    </source>
</evidence>
<dbReference type="EC" id="2.7.13.3" evidence="2"/>
<dbReference type="STRING" id="756272.Plabr_3229"/>
<evidence type="ECO:0000256" key="7">
    <source>
        <dbReference type="ARBA" id="ARBA00022840"/>
    </source>
</evidence>
<dbReference type="SUPFAM" id="SSF55785">
    <property type="entry name" value="PYP-like sensor domain (PAS domain)"/>
    <property type="match status" value="1"/>
</dbReference>
<dbReference type="PRINTS" id="PR00344">
    <property type="entry name" value="BCTRLSENSOR"/>
</dbReference>
<accession>F0SJL4</accession>
<keyword evidence="9" id="KW-0472">Membrane</keyword>
<dbReference type="SUPFAM" id="SSF47384">
    <property type="entry name" value="Homodimeric domain of signal transducing histidine kinase"/>
    <property type="match status" value="1"/>
</dbReference>
<keyword evidence="5" id="KW-0547">Nucleotide-binding</keyword>
<dbReference type="Pfam" id="PF02518">
    <property type="entry name" value="HATPase_c"/>
    <property type="match status" value="1"/>
</dbReference>
<dbReference type="SMART" id="SM00388">
    <property type="entry name" value="HisKA"/>
    <property type="match status" value="1"/>
</dbReference>
<dbReference type="Proteomes" id="UP000006860">
    <property type="component" value="Chromosome"/>
</dbReference>
<evidence type="ECO:0000256" key="8">
    <source>
        <dbReference type="ARBA" id="ARBA00023012"/>
    </source>
</evidence>
<dbReference type="InterPro" id="IPR035965">
    <property type="entry name" value="PAS-like_dom_sf"/>
</dbReference>
<dbReference type="HOGENOM" id="CLU_000445_114_39_0"/>
<dbReference type="CDD" id="cd00082">
    <property type="entry name" value="HisKA"/>
    <property type="match status" value="1"/>
</dbReference>
<dbReference type="OrthoDB" id="9815750at2"/>
<name>F0SJL4_RUBBR</name>